<keyword evidence="2" id="KW-0238">DNA-binding</keyword>
<feature type="compositionally biased region" description="Low complexity" evidence="4">
    <location>
        <begin position="373"/>
        <end position="414"/>
    </location>
</feature>
<evidence type="ECO:0000259" key="5">
    <source>
        <dbReference type="PROSITE" id="PS50888"/>
    </source>
</evidence>
<dbReference type="KEGG" id="amer:121587957"/>
<dbReference type="Proteomes" id="UP000075903">
    <property type="component" value="Unassembled WGS sequence"/>
</dbReference>
<dbReference type="AlphaFoldDB" id="A0A182UPW9"/>
<dbReference type="CDD" id="cd19699">
    <property type="entry name" value="bHLH_TS_dMYOD_like"/>
    <property type="match status" value="1"/>
</dbReference>
<dbReference type="Pfam" id="PF00010">
    <property type="entry name" value="HLH"/>
    <property type="match status" value="1"/>
</dbReference>
<dbReference type="FunFam" id="4.10.280.10:FF:000005">
    <property type="entry name" value="Myogenic factor"/>
    <property type="match status" value="1"/>
</dbReference>
<dbReference type="EnsemblMetazoa" id="AMEM001613-RA">
    <property type="protein sequence ID" value="AMEM001613-PA"/>
    <property type="gene ID" value="AMEM001613"/>
</dbReference>
<dbReference type="Gene3D" id="4.10.280.10">
    <property type="entry name" value="Helix-loop-helix DNA-binding domain"/>
    <property type="match status" value="1"/>
</dbReference>
<name>A0A182UPW9_ANOME</name>
<dbReference type="InterPro" id="IPR011598">
    <property type="entry name" value="bHLH_dom"/>
</dbReference>
<keyword evidence="3" id="KW-0539">Nucleus</keyword>
<accession>A0A182UPW9</accession>
<keyword evidence="7" id="KW-1185">Reference proteome</keyword>
<protein>
    <recommendedName>
        <fullName evidence="5">BHLH domain-containing protein</fullName>
    </recommendedName>
</protein>
<dbReference type="RefSeq" id="XP_041761293.1">
    <property type="nucleotide sequence ID" value="XM_041905359.1"/>
</dbReference>
<dbReference type="Pfam" id="PF01586">
    <property type="entry name" value="Basic"/>
    <property type="match status" value="1"/>
</dbReference>
<comment type="subcellular location">
    <subcellularLocation>
        <location evidence="1">Nucleus</location>
    </subcellularLocation>
</comment>
<dbReference type="GeneID" id="121587957"/>
<evidence type="ECO:0000256" key="3">
    <source>
        <dbReference type="ARBA" id="ARBA00023242"/>
    </source>
</evidence>
<dbReference type="GO" id="GO:0005634">
    <property type="term" value="C:nucleus"/>
    <property type="evidence" value="ECO:0007669"/>
    <property type="project" value="UniProtKB-SubCell"/>
</dbReference>
<evidence type="ECO:0000313" key="6">
    <source>
        <dbReference type="EnsemblMetazoa" id="AMEM001613-PA"/>
    </source>
</evidence>
<feature type="compositionally biased region" description="Basic residues" evidence="4">
    <location>
        <begin position="415"/>
        <end position="428"/>
    </location>
</feature>
<dbReference type="InterPro" id="IPR036638">
    <property type="entry name" value="HLH_DNA-bd_sf"/>
</dbReference>
<dbReference type="SMART" id="SM00520">
    <property type="entry name" value="BASIC"/>
    <property type="match status" value="1"/>
</dbReference>
<evidence type="ECO:0000256" key="1">
    <source>
        <dbReference type="ARBA" id="ARBA00004123"/>
    </source>
</evidence>
<dbReference type="PROSITE" id="PS50888">
    <property type="entry name" value="BHLH"/>
    <property type="match status" value="1"/>
</dbReference>
<reference evidence="6" key="1">
    <citation type="submission" date="2020-05" db="UniProtKB">
        <authorList>
            <consortium name="EnsemblMetazoa"/>
        </authorList>
    </citation>
    <scope>IDENTIFICATION</scope>
    <source>
        <strain evidence="6">MAF</strain>
    </source>
</reference>
<feature type="region of interest" description="Disordered" evidence="4">
    <location>
        <begin position="373"/>
        <end position="448"/>
    </location>
</feature>
<dbReference type="CTD" id="42799"/>
<feature type="compositionally biased region" description="Polar residues" evidence="4">
    <location>
        <begin position="431"/>
        <end position="448"/>
    </location>
</feature>
<dbReference type="SMART" id="SM00353">
    <property type="entry name" value="HLH"/>
    <property type="match status" value="1"/>
</dbReference>
<dbReference type="GO" id="GO:0007517">
    <property type="term" value="P:muscle organ development"/>
    <property type="evidence" value="ECO:0007669"/>
    <property type="project" value="InterPro"/>
</dbReference>
<dbReference type="STRING" id="30066.A0A182UPW9"/>
<feature type="domain" description="BHLH" evidence="5">
    <location>
        <begin position="188"/>
        <end position="239"/>
    </location>
</feature>
<evidence type="ECO:0000256" key="2">
    <source>
        <dbReference type="ARBA" id="ARBA00023125"/>
    </source>
</evidence>
<dbReference type="GO" id="GO:0045663">
    <property type="term" value="P:positive regulation of myoblast differentiation"/>
    <property type="evidence" value="ECO:0007669"/>
    <property type="project" value="TreeGrafter"/>
</dbReference>
<evidence type="ECO:0000313" key="7">
    <source>
        <dbReference type="Proteomes" id="UP000075903"/>
    </source>
</evidence>
<evidence type="ECO:0000256" key="4">
    <source>
        <dbReference type="SAM" id="MobiDB-lite"/>
    </source>
</evidence>
<dbReference type="GO" id="GO:0000978">
    <property type="term" value="F:RNA polymerase II cis-regulatory region sequence-specific DNA binding"/>
    <property type="evidence" value="ECO:0007669"/>
    <property type="project" value="TreeGrafter"/>
</dbReference>
<sequence>MTKFNRAGGRKSAVKSELAGCFKQGYEVEHRSYGELMPTGTGIMSSMMHGKANGATGNFGAVNGVGLQQKGVLSLQGGMVGPGGANFIENGGGDGGSDGGSCNANNGGGGGVGNGGYLHDLSAEQKLKLNIQQLHIRQKQLQLTDYDDNSLSSEEHVLAPAAGCMASPNRPCLTWACKACKKKSVAVDRRKAATLRERRRLRKVNEAFEVLKRRTSTNPNQRLPKVEILRNAIEYIDSLQALLDETPPLHQGSDIISNGSGAGLSTPQDYMNCCSNSYLRERLGQLGKDNDRYIPLTGYNQTSTSASATGSSLDCLNLIVQSISNGSQQTTTQQQLLLPPQTASTLAEHTPSPANGPPTSAVAMAQQLYSSGSFCSPSPASSTSSSSSSSSSSSASSSSSSSSSSPMSPAPCAGSHHHHHHHHHHHPQHGSMGSNRTVAPATTSVSLP</sequence>
<dbReference type="InterPro" id="IPR039704">
    <property type="entry name" value="Myogenic_factor"/>
</dbReference>
<organism evidence="6 7">
    <name type="scientific">Anopheles merus</name>
    <name type="common">Mosquito</name>
    <dbReference type="NCBI Taxonomy" id="30066"/>
    <lineage>
        <taxon>Eukaryota</taxon>
        <taxon>Metazoa</taxon>
        <taxon>Ecdysozoa</taxon>
        <taxon>Arthropoda</taxon>
        <taxon>Hexapoda</taxon>
        <taxon>Insecta</taxon>
        <taxon>Pterygota</taxon>
        <taxon>Neoptera</taxon>
        <taxon>Endopterygota</taxon>
        <taxon>Diptera</taxon>
        <taxon>Nematocera</taxon>
        <taxon>Culicoidea</taxon>
        <taxon>Culicidae</taxon>
        <taxon>Anophelinae</taxon>
        <taxon>Anopheles</taxon>
    </lineage>
</organism>
<dbReference type="PANTHER" id="PTHR11534">
    <property type="entry name" value="MYOGENIC FACTOR"/>
    <property type="match status" value="1"/>
</dbReference>
<dbReference type="PANTHER" id="PTHR11534:SF9">
    <property type="entry name" value="MYOGENIC-DETERMINATION PROTEIN"/>
    <property type="match status" value="1"/>
</dbReference>
<dbReference type="GO" id="GO:0046983">
    <property type="term" value="F:protein dimerization activity"/>
    <property type="evidence" value="ECO:0007669"/>
    <property type="project" value="InterPro"/>
</dbReference>
<dbReference type="SUPFAM" id="SSF47459">
    <property type="entry name" value="HLH, helix-loop-helix DNA-binding domain"/>
    <property type="match status" value="1"/>
</dbReference>
<dbReference type="GO" id="GO:0000981">
    <property type="term" value="F:DNA-binding transcription factor activity, RNA polymerase II-specific"/>
    <property type="evidence" value="ECO:0007669"/>
    <property type="project" value="TreeGrafter"/>
</dbReference>
<proteinExistence type="predicted"/>
<dbReference type="VEuPathDB" id="VectorBase:AMEM001613"/>
<dbReference type="VEuPathDB" id="VectorBase:AMEM21_012529"/>
<feature type="region of interest" description="Disordered" evidence="4">
    <location>
        <begin position="341"/>
        <end position="360"/>
    </location>
</feature>
<dbReference type="InterPro" id="IPR002546">
    <property type="entry name" value="MyoD_N"/>
</dbReference>